<keyword evidence="3" id="KW-1185">Reference proteome</keyword>
<dbReference type="KEGG" id="scad:DN051_41950"/>
<name>A0A2Z4JDG4_9ACTN</name>
<accession>A0A2Z4JDG4</accession>
<geneLocation type="plasmid" evidence="2 3">
    <name>unnamed1</name>
</geneLocation>
<protein>
    <submittedName>
        <fullName evidence="2">Uncharacterized protein</fullName>
    </submittedName>
</protein>
<gene>
    <name evidence="2" type="ORF">DN051_41950</name>
</gene>
<reference evidence="3" key="1">
    <citation type="submission" date="2018-06" db="EMBL/GenBank/DDBJ databases">
        <authorList>
            <person name="Li K."/>
        </authorList>
    </citation>
    <scope>NUCLEOTIDE SEQUENCE [LARGE SCALE GENOMIC DNA]</scope>
    <source>
        <strain evidence="3">ZFG47</strain>
        <plasmid evidence="3">unnamed1</plasmid>
    </source>
</reference>
<evidence type="ECO:0000313" key="2">
    <source>
        <dbReference type="EMBL" id="AWW43174.1"/>
    </source>
</evidence>
<dbReference type="RefSeq" id="WP_112443035.1">
    <property type="nucleotide sequence ID" value="NZ_CP030074.1"/>
</dbReference>
<feature type="chain" id="PRO_5016288949" evidence="1">
    <location>
        <begin position="25"/>
        <end position="500"/>
    </location>
</feature>
<feature type="signal peptide" evidence="1">
    <location>
        <begin position="1"/>
        <end position="24"/>
    </location>
</feature>
<dbReference type="AlphaFoldDB" id="A0A2Z4JDG4"/>
<dbReference type="EMBL" id="CP030074">
    <property type="protein sequence ID" value="AWW43174.1"/>
    <property type="molecule type" value="Genomic_DNA"/>
</dbReference>
<evidence type="ECO:0000256" key="1">
    <source>
        <dbReference type="SAM" id="SignalP"/>
    </source>
</evidence>
<organism evidence="2 3">
    <name type="scientific">Streptomyces cadmiisoli</name>
    <dbReference type="NCBI Taxonomy" id="2184053"/>
    <lineage>
        <taxon>Bacteria</taxon>
        <taxon>Bacillati</taxon>
        <taxon>Actinomycetota</taxon>
        <taxon>Actinomycetes</taxon>
        <taxon>Kitasatosporales</taxon>
        <taxon>Streptomycetaceae</taxon>
        <taxon>Streptomyces</taxon>
        <taxon>Streptomyces aurantiacus group</taxon>
    </lineage>
</organism>
<keyword evidence="2" id="KW-0614">Plasmid</keyword>
<evidence type="ECO:0000313" key="3">
    <source>
        <dbReference type="Proteomes" id="UP000249616"/>
    </source>
</evidence>
<sequence>MHPILVTGMLPAVPRLLARCRALAAVSALVHSGEGAPSGPPVYTLRPSIDGSRHHYGPRPVSVGPVLSMAHDGHHFDVLFSEAGTLVWGLSALDEPSGGASHRPFHGEEFTGFTPCLPTELRALLPRQLFNVLAWCRPGDEAWHVLDPSGALSGDRALLHDLTAHPTGPGLKWLGSPWPAETLWEVLDLPSGTPAPTGPARGDDRGEEVFRCRDDSGLITTAVFRRDSDGSHPLHLGMRIGVPDDMVVVGGGAVTHGEPHGALLTASCPSPDGGAWVVSSKDHLVAQPHTLTGYAIGLAVDGVGPAQLASRLLSVRRVRGTVAAHPSASAAAPEGHVLIGGGFRVNWHDGTQALGPGSLATASFPLNGTSWEVRAKDHLLPHPCTVDAYAVGLRSSFTVAGRRYRVDRRVASAPSGTRTTRPSAVVTFDGSGHALTGVGAEVRYDEPGSMLWRLEPLVRDGGSVCVAASGKEHLERASATSVAFGLGVRLVADDLKRPVQ</sequence>
<proteinExistence type="predicted"/>
<keyword evidence="1" id="KW-0732">Signal</keyword>
<dbReference type="Proteomes" id="UP000249616">
    <property type="component" value="Plasmid unnamed1"/>
</dbReference>